<gene>
    <name evidence="1" type="ORF">MM415A02280_0002</name>
    <name evidence="2" type="ORF">MM415B03382_0002</name>
    <name evidence="3" type="ORF">TM448B04023_0008</name>
</gene>
<proteinExistence type="predicted"/>
<evidence type="ECO:0000313" key="2">
    <source>
        <dbReference type="EMBL" id="QJA91371.1"/>
    </source>
</evidence>
<accession>A0A6M3Y1B9</accession>
<dbReference type="EMBL" id="MT145055">
    <property type="protein sequence ID" value="QJI03068.1"/>
    <property type="molecule type" value="Genomic_DNA"/>
</dbReference>
<organism evidence="3">
    <name type="scientific">viral metagenome</name>
    <dbReference type="NCBI Taxonomy" id="1070528"/>
    <lineage>
        <taxon>unclassified sequences</taxon>
        <taxon>metagenomes</taxon>
        <taxon>organismal metagenomes</taxon>
    </lineage>
</organism>
<dbReference type="AlphaFoldDB" id="A0A6M3Y1B9"/>
<evidence type="ECO:0000313" key="3">
    <source>
        <dbReference type="EMBL" id="QJI03068.1"/>
    </source>
</evidence>
<dbReference type="EMBL" id="MT142044">
    <property type="protein sequence ID" value="QJA73672.1"/>
    <property type="molecule type" value="Genomic_DNA"/>
</dbReference>
<protein>
    <submittedName>
        <fullName evidence="3">Uncharacterized protein</fullName>
    </submittedName>
</protein>
<evidence type="ECO:0000313" key="1">
    <source>
        <dbReference type="EMBL" id="QJA73672.1"/>
    </source>
</evidence>
<sequence length="172" mass="19514">MKQYIANKFRMGYFILYKNSGGLFGAGIVAKQVAAGFSPEDSQFTHVEVSGGENHSINISPPISKLIDITKVHKGQTYKLVKYKNPEYEDRLRYKVAYFSASLCNKGYDVRGIFAFLFKWIKQDNRLYFCSEGALWALQMVFPNALGITPDKCMPARFLGPEFELVDEGILE</sequence>
<dbReference type="EMBL" id="MT142983">
    <property type="protein sequence ID" value="QJA91371.1"/>
    <property type="molecule type" value="Genomic_DNA"/>
</dbReference>
<reference evidence="3" key="1">
    <citation type="submission" date="2020-03" db="EMBL/GenBank/DDBJ databases">
        <title>The deep terrestrial virosphere.</title>
        <authorList>
            <person name="Holmfeldt K."/>
            <person name="Nilsson E."/>
            <person name="Simone D."/>
            <person name="Lopez-Fernandez M."/>
            <person name="Wu X."/>
            <person name="de Brujin I."/>
            <person name="Lundin D."/>
            <person name="Andersson A."/>
            <person name="Bertilsson S."/>
            <person name="Dopson M."/>
        </authorList>
    </citation>
    <scope>NUCLEOTIDE SEQUENCE</scope>
    <source>
        <strain evidence="1">MM415A02280</strain>
        <strain evidence="2">MM415B03382</strain>
        <strain evidence="3">TM448B04023</strain>
    </source>
</reference>
<name>A0A6M3Y1B9_9ZZZZ</name>